<proteinExistence type="predicted"/>
<dbReference type="PROSITE" id="PS50297">
    <property type="entry name" value="ANK_REP_REGION"/>
    <property type="match status" value="1"/>
</dbReference>
<dbReference type="PROSITE" id="PS50088">
    <property type="entry name" value="ANK_REPEAT"/>
    <property type="match status" value="1"/>
</dbReference>
<sequence>MAVLDELRTARQEGYDVVQDTLAWLDTDEYNNDGCADFLSDICHDFEITETDVDLARLLLSRGADANYCEEGDGWTLLHAAVSFSRNEYGRKLTTALIGAGADVNARAHVDNTSLTPLCTLLDSNACSTSRLPHCLETATLLLRAGASLDACWDDDSAEDFVEALLPVPRSRNGVASDPNFLALKTLFANVRRAGSYKLWTRENVKALLRLRSLVARGRARDIKRLRAKTPREFALLFAPAFPNELFWKVMEYWNPRV</sequence>
<dbReference type="InterPro" id="IPR050745">
    <property type="entry name" value="Multifunctional_regulatory"/>
</dbReference>
<comment type="caution">
    <text evidence="4">The sequence shown here is derived from an EMBL/GenBank/DDBJ whole genome shotgun (WGS) entry which is preliminary data.</text>
</comment>
<keyword evidence="2 3" id="KW-0040">ANK repeat</keyword>
<evidence type="ECO:0000256" key="1">
    <source>
        <dbReference type="ARBA" id="ARBA00022737"/>
    </source>
</evidence>
<accession>A0A8J2SCB8</accession>
<keyword evidence="5" id="KW-1185">Reference proteome</keyword>
<dbReference type="PANTHER" id="PTHR24189">
    <property type="entry name" value="MYOTROPHIN"/>
    <property type="match status" value="1"/>
</dbReference>
<dbReference type="InterPro" id="IPR036770">
    <property type="entry name" value="Ankyrin_rpt-contain_sf"/>
</dbReference>
<name>A0A8J2SCB8_9STRA</name>
<dbReference type="AlphaFoldDB" id="A0A8J2SCB8"/>
<dbReference type="SUPFAM" id="SSF48403">
    <property type="entry name" value="Ankyrin repeat"/>
    <property type="match status" value="1"/>
</dbReference>
<dbReference type="PANTHER" id="PTHR24189:SF50">
    <property type="entry name" value="ANKYRIN REPEAT AND SOCS BOX PROTEIN 2"/>
    <property type="match status" value="1"/>
</dbReference>
<reference evidence="4" key="1">
    <citation type="submission" date="2021-11" db="EMBL/GenBank/DDBJ databases">
        <authorList>
            <consortium name="Genoscope - CEA"/>
            <person name="William W."/>
        </authorList>
    </citation>
    <scope>NUCLEOTIDE SEQUENCE</scope>
</reference>
<dbReference type="Proteomes" id="UP000789595">
    <property type="component" value="Unassembled WGS sequence"/>
</dbReference>
<evidence type="ECO:0000313" key="4">
    <source>
        <dbReference type="EMBL" id="CAH0369140.1"/>
    </source>
</evidence>
<evidence type="ECO:0000256" key="2">
    <source>
        <dbReference type="ARBA" id="ARBA00023043"/>
    </source>
</evidence>
<gene>
    <name evidence="4" type="ORF">PECAL_2P22500</name>
</gene>
<dbReference type="Gene3D" id="1.25.40.20">
    <property type="entry name" value="Ankyrin repeat-containing domain"/>
    <property type="match status" value="1"/>
</dbReference>
<dbReference type="Pfam" id="PF13637">
    <property type="entry name" value="Ank_4"/>
    <property type="match status" value="1"/>
</dbReference>
<dbReference type="InterPro" id="IPR002110">
    <property type="entry name" value="Ankyrin_rpt"/>
</dbReference>
<protein>
    <submittedName>
        <fullName evidence="4">Uncharacterized protein</fullName>
    </submittedName>
</protein>
<evidence type="ECO:0000313" key="5">
    <source>
        <dbReference type="Proteomes" id="UP000789595"/>
    </source>
</evidence>
<evidence type="ECO:0000256" key="3">
    <source>
        <dbReference type="PROSITE-ProRule" id="PRU00023"/>
    </source>
</evidence>
<dbReference type="EMBL" id="CAKKNE010000002">
    <property type="protein sequence ID" value="CAH0369140.1"/>
    <property type="molecule type" value="Genomic_DNA"/>
</dbReference>
<keyword evidence="1" id="KW-0677">Repeat</keyword>
<feature type="repeat" description="ANK" evidence="3">
    <location>
        <begin position="73"/>
        <end position="109"/>
    </location>
</feature>
<organism evidence="4 5">
    <name type="scientific">Pelagomonas calceolata</name>
    <dbReference type="NCBI Taxonomy" id="35677"/>
    <lineage>
        <taxon>Eukaryota</taxon>
        <taxon>Sar</taxon>
        <taxon>Stramenopiles</taxon>
        <taxon>Ochrophyta</taxon>
        <taxon>Pelagophyceae</taxon>
        <taxon>Pelagomonadales</taxon>
        <taxon>Pelagomonadaceae</taxon>
        <taxon>Pelagomonas</taxon>
    </lineage>
</organism>